<evidence type="ECO:0000313" key="3">
    <source>
        <dbReference type="Proteomes" id="UP000314986"/>
    </source>
</evidence>
<reference evidence="3" key="1">
    <citation type="journal article" date="2006" name="Science">
        <title>Ancient noncoding elements conserved in the human genome.</title>
        <authorList>
            <person name="Venkatesh B."/>
            <person name="Kirkness E.F."/>
            <person name="Loh Y.H."/>
            <person name="Halpern A.L."/>
            <person name="Lee A.P."/>
            <person name="Johnson J."/>
            <person name="Dandona N."/>
            <person name="Viswanathan L.D."/>
            <person name="Tay A."/>
            <person name="Venter J.C."/>
            <person name="Strausberg R.L."/>
            <person name="Brenner S."/>
        </authorList>
    </citation>
    <scope>NUCLEOTIDE SEQUENCE [LARGE SCALE GENOMIC DNA]</scope>
</reference>
<dbReference type="GeneTree" id="ENSGT00940000177650"/>
<reference evidence="2" key="5">
    <citation type="submission" date="2025-09" db="UniProtKB">
        <authorList>
            <consortium name="Ensembl"/>
        </authorList>
    </citation>
    <scope>IDENTIFICATION</scope>
</reference>
<reference evidence="3" key="2">
    <citation type="journal article" date="2007" name="PLoS Biol.">
        <title>Survey sequencing and comparative analysis of the elephant shark (Callorhinchus milii) genome.</title>
        <authorList>
            <person name="Venkatesh B."/>
            <person name="Kirkness E.F."/>
            <person name="Loh Y.H."/>
            <person name="Halpern A.L."/>
            <person name="Lee A.P."/>
            <person name="Johnson J."/>
            <person name="Dandona N."/>
            <person name="Viswanathan L.D."/>
            <person name="Tay A."/>
            <person name="Venter J.C."/>
            <person name="Strausberg R.L."/>
            <person name="Brenner S."/>
        </authorList>
    </citation>
    <scope>NUCLEOTIDE SEQUENCE [LARGE SCALE GENOMIC DNA]</scope>
</reference>
<feature type="compositionally biased region" description="Basic and acidic residues" evidence="1">
    <location>
        <begin position="194"/>
        <end position="204"/>
    </location>
</feature>
<evidence type="ECO:0000313" key="2">
    <source>
        <dbReference type="Ensembl" id="ENSCMIP00000000473.1"/>
    </source>
</evidence>
<protein>
    <submittedName>
        <fullName evidence="2">Uncharacterized protein</fullName>
    </submittedName>
</protein>
<name>A0A4W3GBB8_CALMI</name>
<keyword evidence="3" id="KW-1185">Reference proteome</keyword>
<dbReference type="Proteomes" id="UP000314986">
    <property type="component" value="Unassembled WGS sequence"/>
</dbReference>
<feature type="compositionally biased region" description="Acidic residues" evidence="1">
    <location>
        <begin position="239"/>
        <end position="250"/>
    </location>
</feature>
<sequence length="250" mass="27111">MLVAVLLLPVQLPDHQQIRVLGAVGPGAHLEREVLVGGERVVVERIVPHVRIHGAVQGEPGTHRGALVDLHRDDRPGEAGRVVVDVQHLHLDLDQLQVLGGQSDHVEGDGAGGGVGFAQPLPVDALGDADPPVLLPHREQRGVQALHHPKALGGRVQLVGQGLRQRPEHRAHRLLLVHPVLHGDGRRLPAQAAEQHKAQPPDRRRSGRGRGSDLPSPLLHRRLRRDDDNDNNNNNSGGGDDDDNDDDKKF</sequence>
<organism evidence="2 3">
    <name type="scientific">Callorhinchus milii</name>
    <name type="common">Ghost shark</name>
    <dbReference type="NCBI Taxonomy" id="7868"/>
    <lineage>
        <taxon>Eukaryota</taxon>
        <taxon>Metazoa</taxon>
        <taxon>Chordata</taxon>
        <taxon>Craniata</taxon>
        <taxon>Vertebrata</taxon>
        <taxon>Chondrichthyes</taxon>
        <taxon>Holocephali</taxon>
        <taxon>Chimaeriformes</taxon>
        <taxon>Callorhinchidae</taxon>
        <taxon>Callorhinchus</taxon>
    </lineage>
</organism>
<dbReference type="InParanoid" id="A0A4W3GBB8"/>
<proteinExistence type="predicted"/>
<dbReference type="Ensembl" id="ENSCMIT00000000511.1">
    <property type="protein sequence ID" value="ENSCMIP00000000473.1"/>
    <property type="gene ID" value="ENSCMIG00000000339.1"/>
</dbReference>
<reference evidence="2" key="4">
    <citation type="submission" date="2025-08" db="UniProtKB">
        <authorList>
            <consortium name="Ensembl"/>
        </authorList>
    </citation>
    <scope>IDENTIFICATION</scope>
</reference>
<accession>A0A4W3GBB8</accession>
<reference evidence="3" key="3">
    <citation type="journal article" date="2014" name="Nature">
        <title>Elephant shark genome provides unique insights into gnathostome evolution.</title>
        <authorList>
            <consortium name="International Elephant Shark Genome Sequencing Consortium"/>
            <person name="Venkatesh B."/>
            <person name="Lee A.P."/>
            <person name="Ravi V."/>
            <person name="Maurya A.K."/>
            <person name="Lian M.M."/>
            <person name="Swann J.B."/>
            <person name="Ohta Y."/>
            <person name="Flajnik M.F."/>
            <person name="Sutoh Y."/>
            <person name="Kasahara M."/>
            <person name="Hoon S."/>
            <person name="Gangu V."/>
            <person name="Roy S.W."/>
            <person name="Irimia M."/>
            <person name="Korzh V."/>
            <person name="Kondrychyn I."/>
            <person name="Lim Z.W."/>
            <person name="Tay B.H."/>
            <person name="Tohari S."/>
            <person name="Kong K.W."/>
            <person name="Ho S."/>
            <person name="Lorente-Galdos B."/>
            <person name="Quilez J."/>
            <person name="Marques-Bonet T."/>
            <person name="Raney B.J."/>
            <person name="Ingham P.W."/>
            <person name="Tay A."/>
            <person name="Hillier L.W."/>
            <person name="Minx P."/>
            <person name="Boehm T."/>
            <person name="Wilson R.K."/>
            <person name="Brenner S."/>
            <person name="Warren W.C."/>
        </authorList>
    </citation>
    <scope>NUCLEOTIDE SEQUENCE [LARGE SCALE GENOMIC DNA]</scope>
</reference>
<dbReference type="AlphaFoldDB" id="A0A4W3GBB8"/>
<dbReference type="OMA" id="IVPHVRI"/>
<feature type="region of interest" description="Disordered" evidence="1">
    <location>
        <begin position="190"/>
        <end position="250"/>
    </location>
</feature>
<evidence type="ECO:0000256" key="1">
    <source>
        <dbReference type="SAM" id="MobiDB-lite"/>
    </source>
</evidence>